<keyword evidence="1" id="KW-0472">Membrane</keyword>
<reference evidence="2" key="1">
    <citation type="submission" date="2022-12" db="EMBL/GenBank/DDBJ databases">
        <authorList>
            <person name="Voronina O.L."/>
            <person name="Kunda M.S."/>
            <person name="Ryzhova N."/>
            <person name="Aksenova E.I."/>
        </authorList>
    </citation>
    <scope>NUCLEOTIDE SEQUENCE</scope>
    <source>
        <strain evidence="2">SCCH136:Ach223948</strain>
    </source>
</reference>
<dbReference type="KEGG" id="axx:ERS451415_03589"/>
<name>A0A0D6I0P8_ALCXX</name>
<organism evidence="2 3">
    <name type="scientific">Alcaligenes xylosoxydans xylosoxydans</name>
    <name type="common">Achromobacter xylosoxidans</name>
    <dbReference type="NCBI Taxonomy" id="85698"/>
    <lineage>
        <taxon>Bacteria</taxon>
        <taxon>Pseudomonadati</taxon>
        <taxon>Pseudomonadota</taxon>
        <taxon>Betaproteobacteria</taxon>
        <taxon>Burkholderiales</taxon>
        <taxon>Alcaligenaceae</taxon>
        <taxon>Achromobacter</taxon>
    </lineage>
</organism>
<keyword evidence="1" id="KW-0812">Transmembrane</keyword>
<keyword evidence="1" id="KW-1133">Transmembrane helix</keyword>
<feature type="transmembrane region" description="Helical" evidence="1">
    <location>
        <begin position="121"/>
        <end position="147"/>
    </location>
</feature>
<comment type="caution">
    <text evidence="2">The sequence shown here is derived from an EMBL/GenBank/DDBJ whole genome shotgun (WGS) entry which is preliminary data.</text>
</comment>
<dbReference type="Proteomes" id="UP001141992">
    <property type="component" value="Unassembled WGS sequence"/>
</dbReference>
<protein>
    <submittedName>
        <fullName evidence="2">Uncharacterized protein</fullName>
    </submittedName>
</protein>
<proteinExistence type="predicted"/>
<evidence type="ECO:0000256" key="1">
    <source>
        <dbReference type="SAM" id="Phobius"/>
    </source>
</evidence>
<accession>A0A0D6I0P8</accession>
<feature type="transmembrane region" description="Helical" evidence="1">
    <location>
        <begin position="80"/>
        <end position="101"/>
    </location>
</feature>
<dbReference type="EMBL" id="JAPZVI010000007">
    <property type="protein sequence ID" value="MCZ8402143.1"/>
    <property type="molecule type" value="Genomic_DNA"/>
</dbReference>
<dbReference type="AlphaFoldDB" id="A0A0D6I0P8"/>
<evidence type="ECO:0000313" key="3">
    <source>
        <dbReference type="Proteomes" id="UP001141992"/>
    </source>
</evidence>
<feature type="transmembrane region" description="Helical" evidence="1">
    <location>
        <begin position="12"/>
        <end position="33"/>
    </location>
</feature>
<gene>
    <name evidence="2" type="ORF">O9570_11855</name>
</gene>
<evidence type="ECO:0000313" key="2">
    <source>
        <dbReference type="EMBL" id="MCZ8402143.1"/>
    </source>
</evidence>
<dbReference type="eggNOG" id="ENOG503367A">
    <property type="taxonomic scope" value="Bacteria"/>
</dbReference>
<feature type="transmembrane region" description="Helical" evidence="1">
    <location>
        <begin position="53"/>
        <end position="73"/>
    </location>
</feature>
<dbReference type="RefSeq" id="WP_024069343.1">
    <property type="nucleotide sequence ID" value="NZ_CABIYZ010000004.1"/>
</dbReference>
<sequence length="158" mass="16616">MNPTLIKWLTSVGFGLVIGRAAYGVINSLLQMVFGVDQPGAPFDPEALDRMLITGSVLCLVVAGVTAAALLRVADNRRRIAWGCLVLGVTLILTLAAALPTMDLGSHPAGSSEARDAKTAFFFWMLIFGLPYLGGGLALTIGGAVMLRKFRNAPRSAA</sequence>